<evidence type="ECO:0000313" key="5">
    <source>
        <dbReference type="EMBL" id="CAD7260910.1"/>
    </source>
</evidence>
<dbReference type="PANTHER" id="PTHR18763:SF0">
    <property type="entry name" value="WD REPEAT-CONTAINING PROTEIN 18"/>
    <property type="match status" value="1"/>
</dbReference>
<dbReference type="SMART" id="SM00320">
    <property type="entry name" value="WD40"/>
    <property type="match status" value="5"/>
</dbReference>
<evidence type="ECO:0008006" key="6">
    <source>
        <dbReference type="Google" id="ProtNLM"/>
    </source>
</evidence>
<protein>
    <recommendedName>
        <fullName evidence="6">WD repeat-containing protein 18</fullName>
    </recommendedName>
</protein>
<keyword evidence="1 3" id="KW-0853">WD repeat</keyword>
<dbReference type="PANTHER" id="PTHR18763">
    <property type="entry name" value="WD-REPEAT PROTEIN 18"/>
    <property type="match status" value="1"/>
</dbReference>
<feature type="repeat" description="WD" evidence="3">
    <location>
        <begin position="270"/>
        <end position="311"/>
    </location>
</feature>
<dbReference type="PROSITE" id="PS50082">
    <property type="entry name" value="WD_REPEATS_2"/>
    <property type="match status" value="2"/>
</dbReference>
<dbReference type="AlphaFoldDB" id="A0A7R9AUW6"/>
<evidence type="ECO:0000256" key="2">
    <source>
        <dbReference type="ARBA" id="ARBA00022737"/>
    </source>
</evidence>
<feature type="region of interest" description="Disordered" evidence="4">
    <location>
        <begin position="439"/>
        <end position="466"/>
    </location>
</feature>
<feature type="compositionally biased region" description="Basic residues" evidence="4">
    <location>
        <begin position="447"/>
        <end position="466"/>
    </location>
</feature>
<dbReference type="PROSITE" id="PS50294">
    <property type="entry name" value="WD_REPEATS_REGION"/>
    <property type="match status" value="2"/>
</dbReference>
<reference evidence="5" key="1">
    <citation type="submission" date="2020-11" db="EMBL/GenBank/DDBJ databases">
        <authorList>
            <person name="Tran Van P."/>
        </authorList>
    </citation>
    <scope>NUCLEOTIDE SEQUENCE</scope>
</reference>
<sequence>MSHTTEVVVTSDSSGQLWSGCIWDPHTGNTLMTYKSGGVAAPHCLSLLGSDYLLTADTTKPLLRVWALNSHEPVQQGIRLVVPGRVSALATSPDGLYLVAAVDCKLYIWQINSGDLLSVAARHFLRITVIKFTDDGCLFASAGEDSMVMVWSLQSLISQHDANVSLQQEPLYTYSDHALAVHDIYIGPGGMRSRMYTVSADRTCKVYDLSSGTLLLSMAFDSRLSSVAVDPTETEVFVGTIQGDIYQFSLRQPPRDIENFMLETPPAKSFVGHKKTVACLSVSQDGLILLSGSEDGIVMLWHIPSRQSTKTLVHKGPVTNAFFHLAPKHIFTNELKPKIFLHSLKRSIEDNSESFFEVLTTTKHLLSDDDSENDNDNDEGWKIPNKESIPDPEIELKKEIAHLKNVNEQLYKYAAAKILQPFADINIQDNIKTGVLPTVANIPTAPSKKKKQDRNKGKKIKKTKRV</sequence>
<feature type="region of interest" description="Disordered" evidence="4">
    <location>
        <begin position="366"/>
        <end position="388"/>
    </location>
</feature>
<dbReference type="InterPro" id="IPR036322">
    <property type="entry name" value="WD40_repeat_dom_sf"/>
</dbReference>
<dbReference type="InterPro" id="IPR015943">
    <property type="entry name" value="WD40/YVTN_repeat-like_dom_sf"/>
</dbReference>
<dbReference type="EMBL" id="OC001908">
    <property type="protein sequence ID" value="CAD7260910.1"/>
    <property type="molecule type" value="Genomic_DNA"/>
</dbReference>
<gene>
    <name evidence="5" type="ORF">TSIB3V08_LOCUS5067</name>
</gene>
<evidence type="ECO:0000256" key="1">
    <source>
        <dbReference type="ARBA" id="ARBA00022574"/>
    </source>
</evidence>
<feature type="compositionally biased region" description="Acidic residues" evidence="4">
    <location>
        <begin position="368"/>
        <end position="378"/>
    </location>
</feature>
<dbReference type="Gene3D" id="2.130.10.10">
    <property type="entry name" value="YVTN repeat-like/Quinoprotein amine dehydrogenase"/>
    <property type="match status" value="2"/>
</dbReference>
<dbReference type="GO" id="GO:0006364">
    <property type="term" value="P:rRNA processing"/>
    <property type="evidence" value="ECO:0007669"/>
    <property type="project" value="TreeGrafter"/>
</dbReference>
<evidence type="ECO:0000256" key="4">
    <source>
        <dbReference type="SAM" id="MobiDB-lite"/>
    </source>
</evidence>
<dbReference type="Pfam" id="PF00400">
    <property type="entry name" value="WD40"/>
    <property type="match status" value="4"/>
</dbReference>
<dbReference type="InterPro" id="IPR045227">
    <property type="entry name" value="WDR18/Ipi3/RID3"/>
</dbReference>
<name>A0A7R9AUW6_TIMSH</name>
<dbReference type="InterPro" id="IPR001680">
    <property type="entry name" value="WD40_rpt"/>
</dbReference>
<evidence type="ECO:0000256" key="3">
    <source>
        <dbReference type="PROSITE-ProRule" id="PRU00221"/>
    </source>
</evidence>
<dbReference type="GO" id="GO:0006261">
    <property type="term" value="P:DNA-templated DNA replication"/>
    <property type="evidence" value="ECO:0007669"/>
    <property type="project" value="TreeGrafter"/>
</dbReference>
<dbReference type="GO" id="GO:0005656">
    <property type="term" value="C:nuclear pre-replicative complex"/>
    <property type="evidence" value="ECO:0007669"/>
    <property type="project" value="TreeGrafter"/>
</dbReference>
<feature type="compositionally biased region" description="Basic and acidic residues" evidence="4">
    <location>
        <begin position="379"/>
        <end position="388"/>
    </location>
</feature>
<dbReference type="GO" id="GO:0120330">
    <property type="term" value="C:rixosome complex"/>
    <property type="evidence" value="ECO:0007669"/>
    <property type="project" value="TreeGrafter"/>
</dbReference>
<keyword evidence="2" id="KW-0677">Repeat</keyword>
<dbReference type="SUPFAM" id="SSF50978">
    <property type="entry name" value="WD40 repeat-like"/>
    <property type="match status" value="1"/>
</dbReference>
<proteinExistence type="predicted"/>
<feature type="repeat" description="WD" evidence="3">
    <location>
        <begin position="120"/>
        <end position="155"/>
    </location>
</feature>
<organism evidence="5">
    <name type="scientific">Timema shepardi</name>
    <name type="common">Walking stick</name>
    <dbReference type="NCBI Taxonomy" id="629360"/>
    <lineage>
        <taxon>Eukaryota</taxon>
        <taxon>Metazoa</taxon>
        <taxon>Ecdysozoa</taxon>
        <taxon>Arthropoda</taxon>
        <taxon>Hexapoda</taxon>
        <taxon>Insecta</taxon>
        <taxon>Pterygota</taxon>
        <taxon>Neoptera</taxon>
        <taxon>Polyneoptera</taxon>
        <taxon>Phasmatodea</taxon>
        <taxon>Timematodea</taxon>
        <taxon>Timematoidea</taxon>
        <taxon>Timematidae</taxon>
        <taxon>Timema</taxon>
    </lineage>
</organism>
<accession>A0A7R9AUW6</accession>